<organism evidence="1 2">
    <name type="scientific">Flavobacterium tibetense</name>
    <dbReference type="NCBI Taxonomy" id="2233533"/>
    <lineage>
        <taxon>Bacteria</taxon>
        <taxon>Pseudomonadati</taxon>
        <taxon>Bacteroidota</taxon>
        <taxon>Flavobacteriia</taxon>
        <taxon>Flavobacteriales</taxon>
        <taxon>Flavobacteriaceae</taxon>
        <taxon>Flavobacterium</taxon>
    </lineage>
</organism>
<dbReference type="RefSeq" id="WP_113989578.1">
    <property type="nucleotide sequence ID" value="NZ_QLST01000012.1"/>
</dbReference>
<protein>
    <submittedName>
        <fullName evidence="1">Histidine phosphatase family protein</fullName>
    </submittedName>
</protein>
<dbReference type="PANTHER" id="PTHR47623:SF1">
    <property type="entry name" value="OS09G0287300 PROTEIN"/>
    <property type="match status" value="1"/>
</dbReference>
<dbReference type="PANTHER" id="PTHR47623">
    <property type="entry name" value="OS09G0287300 PROTEIN"/>
    <property type="match status" value="1"/>
</dbReference>
<dbReference type="OrthoDB" id="9810154at2"/>
<name>A0A365P0H0_9FLAO</name>
<dbReference type="CDD" id="cd07040">
    <property type="entry name" value="HP"/>
    <property type="match status" value="1"/>
</dbReference>
<dbReference type="Proteomes" id="UP000253319">
    <property type="component" value="Unassembled WGS sequence"/>
</dbReference>
<sequence>MKNLVLIRHAKSSWDMPLKDIDRPLASRGIHDAHLISSKIENYLPKTYIVWCSSARRTKETAIIFSQNLMIPFENVIVKEDLYTFDDKKLTEIIKKCENRYDNLILFGHNEAITNFVNKFGNLFIENVPTSGVVSLQFDIENWNDLKKGSTLKTVFPRDFKHEQIH</sequence>
<dbReference type="Pfam" id="PF00300">
    <property type="entry name" value="His_Phos_1"/>
    <property type="match status" value="1"/>
</dbReference>
<reference evidence="1 2" key="1">
    <citation type="submission" date="2018-06" db="EMBL/GenBank/DDBJ databases">
        <title>Flavobacterium tibetense sp. nov., isolated from a wetland YonghuCo on Tibetan Plateau.</title>
        <authorList>
            <person name="Xing P."/>
            <person name="Phurbu D."/>
            <person name="Lu H."/>
        </authorList>
    </citation>
    <scope>NUCLEOTIDE SEQUENCE [LARGE SCALE GENOMIC DNA]</scope>
    <source>
        <strain evidence="1 2">YH5</strain>
    </source>
</reference>
<dbReference type="EMBL" id="QLST01000012">
    <property type="protein sequence ID" value="RBA27874.1"/>
    <property type="molecule type" value="Genomic_DNA"/>
</dbReference>
<dbReference type="Gene3D" id="3.40.50.1240">
    <property type="entry name" value="Phosphoglycerate mutase-like"/>
    <property type="match status" value="1"/>
</dbReference>
<evidence type="ECO:0000313" key="2">
    <source>
        <dbReference type="Proteomes" id="UP000253319"/>
    </source>
</evidence>
<keyword evidence="2" id="KW-1185">Reference proteome</keyword>
<evidence type="ECO:0000313" key="1">
    <source>
        <dbReference type="EMBL" id="RBA27874.1"/>
    </source>
</evidence>
<dbReference type="SUPFAM" id="SSF53254">
    <property type="entry name" value="Phosphoglycerate mutase-like"/>
    <property type="match status" value="1"/>
</dbReference>
<dbReference type="InterPro" id="IPR029033">
    <property type="entry name" value="His_PPase_superfam"/>
</dbReference>
<gene>
    <name evidence="1" type="ORF">DPN68_10320</name>
</gene>
<comment type="caution">
    <text evidence="1">The sequence shown here is derived from an EMBL/GenBank/DDBJ whole genome shotgun (WGS) entry which is preliminary data.</text>
</comment>
<proteinExistence type="predicted"/>
<dbReference type="InterPro" id="IPR013078">
    <property type="entry name" value="His_Pase_superF_clade-1"/>
</dbReference>
<dbReference type="AlphaFoldDB" id="A0A365P0H0"/>
<accession>A0A365P0H0</accession>
<dbReference type="SMART" id="SM00855">
    <property type="entry name" value="PGAM"/>
    <property type="match status" value="1"/>
</dbReference>